<organism evidence="1 2">
    <name type="scientific">Alteromonas australica</name>
    <dbReference type="NCBI Taxonomy" id="589873"/>
    <lineage>
        <taxon>Bacteria</taxon>
        <taxon>Pseudomonadati</taxon>
        <taxon>Pseudomonadota</taxon>
        <taxon>Gammaproteobacteria</taxon>
        <taxon>Alteromonadales</taxon>
        <taxon>Alteromonadaceae</taxon>
        <taxon>Alteromonas/Salinimonas group</taxon>
        <taxon>Alteromonas</taxon>
    </lineage>
</organism>
<dbReference type="Proteomes" id="UP000263517">
    <property type="component" value="Unassembled WGS sequence"/>
</dbReference>
<name>A0A350P5D3_9ALTE</name>
<evidence type="ECO:0000313" key="2">
    <source>
        <dbReference type="Proteomes" id="UP000263517"/>
    </source>
</evidence>
<evidence type="ECO:0000313" key="1">
    <source>
        <dbReference type="EMBL" id="HAW76500.1"/>
    </source>
</evidence>
<dbReference type="EMBL" id="DNAN01000439">
    <property type="protein sequence ID" value="HAW76500.1"/>
    <property type="molecule type" value="Genomic_DNA"/>
</dbReference>
<proteinExistence type="predicted"/>
<reference evidence="1 2" key="1">
    <citation type="journal article" date="2018" name="Nat. Biotechnol.">
        <title>A standardized bacterial taxonomy based on genome phylogeny substantially revises the tree of life.</title>
        <authorList>
            <person name="Parks D.H."/>
            <person name="Chuvochina M."/>
            <person name="Waite D.W."/>
            <person name="Rinke C."/>
            <person name="Skarshewski A."/>
            <person name="Chaumeil P.A."/>
            <person name="Hugenholtz P."/>
        </authorList>
    </citation>
    <scope>NUCLEOTIDE SEQUENCE [LARGE SCALE GENOMIC DNA]</scope>
    <source>
        <strain evidence="1">UBA11978</strain>
    </source>
</reference>
<gene>
    <name evidence="1" type="ORF">DCW74_12300</name>
</gene>
<sequence length="61" mass="6624">MRKLISILYSCAAGLEQACATFEAIQIARTSPKNDALTVGQPKKPIGFQKNIVTAFTDQKP</sequence>
<dbReference type="AlphaFoldDB" id="A0A350P5D3"/>
<comment type="caution">
    <text evidence="1">The sequence shown here is derived from an EMBL/GenBank/DDBJ whole genome shotgun (WGS) entry which is preliminary data.</text>
</comment>
<accession>A0A350P5D3</accession>
<protein>
    <submittedName>
        <fullName evidence="1">Uncharacterized protein</fullName>
    </submittedName>
</protein>